<organism evidence="2 3">
    <name type="scientific">Actinoplanes ianthinogenes</name>
    <dbReference type="NCBI Taxonomy" id="122358"/>
    <lineage>
        <taxon>Bacteria</taxon>
        <taxon>Bacillati</taxon>
        <taxon>Actinomycetota</taxon>
        <taxon>Actinomycetes</taxon>
        <taxon>Micromonosporales</taxon>
        <taxon>Micromonosporaceae</taxon>
        <taxon>Actinoplanes</taxon>
    </lineage>
</organism>
<sequence length="243" mass="25702">MIARRQALCLLAVTALAGCGSPAGAPASAGVPVSAAAPAADEFRTALTELQTITYRYAADAQYRNPADPRHRDVSRIHVAGAHDPAAKAFTREYRDGDGAGAEIGKITVLDRVAYTWTGRDRTWNQVNLAVFDPKTFLLAVDPGDPAGLAAFTRSVDRVTRTGRYTFEGTLDLSRAGDDSFLPLGAPGLLTSGDDGASFTAKTDVVGHVTEIVVTLRTQGESLVQTIQLIGHGEPVDITKPKK</sequence>
<protein>
    <recommendedName>
        <fullName evidence="4">Lipoprotein</fullName>
    </recommendedName>
</protein>
<dbReference type="PROSITE" id="PS51318">
    <property type="entry name" value="TAT"/>
    <property type="match status" value="1"/>
</dbReference>
<feature type="chain" id="PRO_5046687511" description="Lipoprotein" evidence="1">
    <location>
        <begin position="26"/>
        <end position="243"/>
    </location>
</feature>
<accession>A0ABN6CNP7</accession>
<gene>
    <name evidence="2" type="ORF">Aiant_74990</name>
</gene>
<name>A0ABN6CNP7_9ACTN</name>
<keyword evidence="3" id="KW-1185">Reference proteome</keyword>
<dbReference type="RefSeq" id="WP_189331594.1">
    <property type="nucleotide sequence ID" value="NZ_AP023356.1"/>
</dbReference>
<evidence type="ECO:0000313" key="2">
    <source>
        <dbReference type="EMBL" id="BCJ46842.1"/>
    </source>
</evidence>
<dbReference type="Proteomes" id="UP000676967">
    <property type="component" value="Chromosome"/>
</dbReference>
<dbReference type="EMBL" id="AP023356">
    <property type="protein sequence ID" value="BCJ46842.1"/>
    <property type="molecule type" value="Genomic_DNA"/>
</dbReference>
<proteinExistence type="predicted"/>
<feature type="signal peptide" evidence="1">
    <location>
        <begin position="1"/>
        <end position="25"/>
    </location>
</feature>
<dbReference type="PROSITE" id="PS51257">
    <property type="entry name" value="PROKAR_LIPOPROTEIN"/>
    <property type="match status" value="1"/>
</dbReference>
<reference evidence="2 3" key="1">
    <citation type="submission" date="2020-08" db="EMBL/GenBank/DDBJ databases">
        <title>Whole genome shotgun sequence of Actinoplanes ianthinogenes NBRC 13996.</title>
        <authorList>
            <person name="Komaki H."/>
            <person name="Tamura T."/>
        </authorList>
    </citation>
    <scope>NUCLEOTIDE SEQUENCE [LARGE SCALE GENOMIC DNA]</scope>
    <source>
        <strain evidence="2 3">NBRC 13996</strain>
    </source>
</reference>
<evidence type="ECO:0000313" key="3">
    <source>
        <dbReference type="Proteomes" id="UP000676967"/>
    </source>
</evidence>
<evidence type="ECO:0008006" key="4">
    <source>
        <dbReference type="Google" id="ProtNLM"/>
    </source>
</evidence>
<evidence type="ECO:0000256" key="1">
    <source>
        <dbReference type="SAM" id="SignalP"/>
    </source>
</evidence>
<keyword evidence="1" id="KW-0732">Signal</keyword>
<dbReference type="InterPro" id="IPR006311">
    <property type="entry name" value="TAT_signal"/>
</dbReference>